<dbReference type="EMBL" id="JACDUS010000004">
    <property type="protein sequence ID" value="MBA2881683.1"/>
    <property type="molecule type" value="Genomic_DNA"/>
</dbReference>
<keyword evidence="3 8" id="KW-0418">Kinase</keyword>
<dbReference type="InterPro" id="IPR052203">
    <property type="entry name" value="GHMP_Kinase-Related"/>
</dbReference>
<dbReference type="GO" id="GO:0050201">
    <property type="term" value="F:fucokinase activity"/>
    <property type="evidence" value="ECO:0007669"/>
    <property type="project" value="TreeGrafter"/>
</dbReference>
<evidence type="ECO:0000256" key="1">
    <source>
        <dbReference type="ARBA" id="ARBA00022679"/>
    </source>
</evidence>
<dbReference type="EC" id="2.7.1.168" evidence="8"/>
<protein>
    <submittedName>
        <fullName evidence="8">D-glycero-alpha-D-manno-heptose-7-phosphate kinase</fullName>
        <ecNumber evidence="8">2.7.1.168</ecNumber>
    </submittedName>
</protein>
<comment type="caution">
    <text evidence="8">The sequence shown here is derived from an EMBL/GenBank/DDBJ whole genome shotgun (WGS) entry which is preliminary data.</text>
</comment>
<dbReference type="GO" id="GO:0042352">
    <property type="term" value="P:GDP-L-fucose salvage"/>
    <property type="evidence" value="ECO:0007669"/>
    <property type="project" value="TreeGrafter"/>
</dbReference>
<sequence>MTTNLSGNCKSALVTVSAPCRVDLGGTLDISSLYYPLAHLQPCTFNIALDLRTRVQVSAAEPGRIRVSSRGFETAEFSMDQAPFSHPLGLVFAIAALFRMDGIHIDIDSASPPRSALGGSSVAAVALVAALSQLQAGTKRPAPDRSAAVLLAHGIEQGLAGVPCGMQDQLAAAYGGVNAWYWTLDKGRPGWRQQVLIPPENAGEINANLLVAYCGVPHESKDINGTWIRRFLDGHDRPQWQQIVAATSEFVEAFAHGDMAAAAGWMNRETELRRRITPHVVDEVGAALIEAAKEQNCGARFAGAGGGGCLWALGPAGAIASLRPQWEAIVSGRPDGDILGACVAAEGLRVES</sequence>
<keyword evidence="2" id="KW-0547">Nucleotide-binding</keyword>
<dbReference type="InterPro" id="IPR013750">
    <property type="entry name" value="GHMP_kinase_C_dom"/>
</dbReference>
<evidence type="ECO:0000256" key="3">
    <source>
        <dbReference type="ARBA" id="ARBA00022777"/>
    </source>
</evidence>
<evidence type="ECO:0000256" key="2">
    <source>
        <dbReference type="ARBA" id="ARBA00022741"/>
    </source>
</evidence>
<dbReference type="InterPro" id="IPR006204">
    <property type="entry name" value="GHMP_kinase_N_dom"/>
</dbReference>
<dbReference type="InterPro" id="IPR036554">
    <property type="entry name" value="GHMP_kinase_C_sf"/>
</dbReference>
<dbReference type="Proteomes" id="UP000525298">
    <property type="component" value="Unassembled WGS sequence"/>
</dbReference>
<proteinExistence type="inferred from homology"/>
<dbReference type="Gene3D" id="3.30.230.120">
    <property type="match status" value="1"/>
</dbReference>
<evidence type="ECO:0000313" key="8">
    <source>
        <dbReference type="EMBL" id="MBA2881683.1"/>
    </source>
</evidence>
<evidence type="ECO:0000259" key="7">
    <source>
        <dbReference type="Pfam" id="PF08544"/>
    </source>
</evidence>
<keyword evidence="9" id="KW-1185">Reference proteome</keyword>
<dbReference type="PANTHER" id="PTHR32463:SF0">
    <property type="entry name" value="L-FUCOSE KINASE"/>
    <property type="match status" value="1"/>
</dbReference>
<evidence type="ECO:0000313" key="9">
    <source>
        <dbReference type="Proteomes" id="UP000525298"/>
    </source>
</evidence>
<evidence type="ECO:0000256" key="4">
    <source>
        <dbReference type="ARBA" id="ARBA00022840"/>
    </source>
</evidence>
<evidence type="ECO:0000256" key="5">
    <source>
        <dbReference type="ARBA" id="ARBA00038121"/>
    </source>
</evidence>
<organism evidence="8 9">
    <name type="scientific">Desulfosalsimonas propionicica</name>
    <dbReference type="NCBI Taxonomy" id="332175"/>
    <lineage>
        <taxon>Bacteria</taxon>
        <taxon>Pseudomonadati</taxon>
        <taxon>Thermodesulfobacteriota</taxon>
        <taxon>Desulfobacteria</taxon>
        <taxon>Desulfobacterales</taxon>
        <taxon>Desulfosalsimonadaceae</taxon>
        <taxon>Desulfosalsimonas</taxon>
    </lineage>
</organism>
<keyword evidence="4" id="KW-0067">ATP-binding</keyword>
<dbReference type="RefSeq" id="WP_181551317.1">
    <property type="nucleotide sequence ID" value="NZ_JACDUS010000004.1"/>
</dbReference>
<keyword evidence="1 8" id="KW-0808">Transferase</keyword>
<dbReference type="PRINTS" id="PR00959">
    <property type="entry name" value="MEVGALKINASE"/>
</dbReference>
<dbReference type="AlphaFoldDB" id="A0A7W0C9K0"/>
<dbReference type="Pfam" id="PF08544">
    <property type="entry name" value="GHMP_kinases_C"/>
    <property type="match status" value="1"/>
</dbReference>
<dbReference type="PANTHER" id="PTHR32463">
    <property type="entry name" value="L-FUCOSE KINASE"/>
    <property type="match status" value="1"/>
</dbReference>
<name>A0A7W0C9K0_9BACT</name>
<dbReference type="SUPFAM" id="SSF55060">
    <property type="entry name" value="GHMP Kinase, C-terminal domain"/>
    <property type="match status" value="1"/>
</dbReference>
<comment type="similarity">
    <text evidence="5">Belongs to the GHMP kinase family.</text>
</comment>
<reference evidence="8 9" key="1">
    <citation type="submission" date="2020-07" db="EMBL/GenBank/DDBJ databases">
        <title>Genomic Encyclopedia of Type Strains, Phase IV (KMG-IV): sequencing the most valuable type-strain genomes for metagenomic binning, comparative biology and taxonomic classification.</title>
        <authorList>
            <person name="Goeker M."/>
        </authorList>
    </citation>
    <scope>NUCLEOTIDE SEQUENCE [LARGE SCALE GENOMIC DNA]</scope>
    <source>
        <strain evidence="8 9">DSM 17721</strain>
    </source>
</reference>
<dbReference type="GO" id="GO:0005524">
    <property type="term" value="F:ATP binding"/>
    <property type="evidence" value="ECO:0007669"/>
    <property type="project" value="UniProtKB-KW"/>
</dbReference>
<evidence type="ECO:0000259" key="6">
    <source>
        <dbReference type="Pfam" id="PF00288"/>
    </source>
</evidence>
<dbReference type="SUPFAM" id="SSF54211">
    <property type="entry name" value="Ribosomal protein S5 domain 2-like"/>
    <property type="match status" value="1"/>
</dbReference>
<dbReference type="Pfam" id="PF00288">
    <property type="entry name" value="GHMP_kinases_N"/>
    <property type="match status" value="1"/>
</dbReference>
<dbReference type="InterPro" id="IPR020568">
    <property type="entry name" value="Ribosomal_Su5_D2-typ_SF"/>
</dbReference>
<gene>
    <name evidence="8" type="ORF">HNR65_002010</name>
</gene>
<accession>A0A7W0C9K0</accession>
<feature type="domain" description="GHMP kinase C-terminal" evidence="7">
    <location>
        <begin position="251"/>
        <end position="318"/>
    </location>
</feature>
<feature type="domain" description="GHMP kinase N-terminal" evidence="6">
    <location>
        <begin position="97"/>
        <end position="176"/>
    </location>
</feature>